<evidence type="ECO:0000256" key="1">
    <source>
        <dbReference type="SAM" id="MobiDB-lite"/>
    </source>
</evidence>
<feature type="signal peptide" evidence="2">
    <location>
        <begin position="1"/>
        <end position="19"/>
    </location>
</feature>
<proteinExistence type="predicted"/>
<keyword evidence="2" id="KW-0732">Signal</keyword>
<feature type="compositionally biased region" description="Basic and acidic residues" evidence="1">
    <location>
        <begin position="133"/>
        <end position="149"/>
    </location>
</feature>
<dbReference type="EMBL" id="CZAI01000007">
    <property type="protein sequence ID" value="CUP81264.1"/>
    <property type="molecule type" value="Genomic_DNA"/>
</dbReference>
<evidence type="ECO:0000313" key="3">
    <source>
        <dbReference type="EMBL" id="CUP81264.1"/>
    </source>
</evidence>
<dbReference type="STRING" id="47678.ERS852494_03155"/>
<feature type="region of interest" description="Disordered" evidence="1">
    <location>
        <begin position="133"/>
        <end position="172"/>
    </location>
</feature>
<feature type="chain" id="PRO_5008031532" evidence="2">
    <location>
        <begin position="20"/>
        <end position="172"/>
    </location>
</feature>
<gene>
    <name evidence="3" type="ORF">ERS852494_03155</name>
</gene>
<protein>
    <submittedName>
        <fullName evidence="3">Uncharacterized protein</fullName>
    </submittedName>
</protein>
<accession>A0A174R724</accession>
<reference evidence="3 4" key="1">
    <citation type="submission" date="2015-09" db="EMBL/GenBank/DDBJ databases">
        <authorList>
            <consortium name="Pathogen Informatics"/>
        </authorList>
    </citation>
    <scope>NUCLEOTIDE SEQUENCE [LARGE SCALE GENOMIC DNA]</scope>
    <source>
        <strain evidence="3 4">2789STDY5834880</strain>
    </source>
</reference>
<evidence type="ECO:0000313" key="4">
    <source>
        <dbReference type="Proteomes" id="UP000095657"/>
    </source>
</evidence>
<organism evidence="3 4">
    <name type="scientific">Bacteroides caccae</name>
    <dbReference type="NCBI Taxonomy" id="47678"/>
    <lineage>
        <taxon>Bacteria</taxon>
        <taxon>Pseudomonadati</taxon>
        <taxon>Bacteroidota</taxon>
        <taxon>Bacteroidia</taxon>
        <taxon>Bacteroidales</taxon>
        <taxon>Bacteroidaceae</taxon>
        <taxon>Bacteroides</taxon>
    </lineage>
</organism>
<dbReference type="RefSeq" id="WP_055172942.1">
    <property type="nucleotide sequence ID" value="NZ_CZAI01000007.1"/>
</dbReference>
<evidence type="ECO:0000256" key="2">
    <source>
        <dbReference type="SAM" id="SignalP"/>
    </source>
</evidence>
<feature type="compositionally biased region" description="Basic and acidic residues" evidence="1">
    <location>
        <begin position="156"/>
        <end position="172"/>
    </location>
</feature>
<name>A0A174R724_9BACE</name>
<sequence length="172" mass="20035">MKKLLLITVLAILVVAATAQETRKTFCEIVGTGKVLSSKVKIQIDFGQKTSYFGKYKTFMVDESGKKIEFNSMVDAMNYLAKFRWKFEQAYVVTNESTNQNVYHWLLSKDIVSDDEIREGIITQKDFEDMEKAAMEDKENKNEEVEKKVPLFMRNMKKESNEEGETQKRYEP</sequence>
<dbReference type="AlphaFoldDB" id="A0A174R724"/>
<dbReference type="Proteomes" id="UP000095657">
    <property type="component" value="Unassembled WGS sequence"/>
</dbReference>